<keyword evidence="1" id="KW-1133">Transmembrane helix</keyword>
<keyword evidence="1" id="KW-0812">Transmembrane</keyword>
<keyword evidence="1" id="KW-0472">Membrane</keyword>
<evidence type="ECO:0000313" key="2">
    <source>
        <dbReference type="EMBL" id="QFG76489.1"/>
    </source>
</evidence>
<dbReference type="AlphaFoldDB" id="A0A5P6A988"/>
<name>A0A5P6A988_RAOPL</name>
<organism evidence="2">
    <name type="scientific">Raoultella planticola</name>
    <name type="common">Klebsiella planticola</name>
    <dbReference type="NCBI Taxonomy" id="575"/>
    <lineage>
        <taxon>Bacteria</taxon>
        <taxon>Pseudomonadati</taxon>
        <taxon>Pseudomonadota</taxon>
        <taxon>Gammaproteobacteria</taxon>
        <taxon>Enterobacterales</taxon>
        <taxon>Enterobacteriaceae</taxon>
        <taxon>Klebsiella/Raoultella group</taxon>
        <taxon>Raoultella</taxon>
    </lineage>
</organism>
<accession>A0A5P6A988</accession>
<evidence type="ECO:0000256" key="1">
    <source>
        <dbReference type="SAM" id="Phobius"/>
    </source>
</evidence>
<dbReference type="EMBL" id="CP029752">
    <property type="protein sequence ID" value="QFG76489.1"/>
    <property type="molecule type" value="Genomic_DNA"/>
</dbReference>
<sequence length="121" mass="14044">MKLAGYSMNALIIVVIYNKKIQSSQTLNSLLHTFATDSHLLIFNNGPESLELDDDIYKSLKDKFNNNIFIQEDLSNRPLSVLYNYAINEHKGYSYYCLLMMILIFQLIIFQKSKLLENSIL</sequence>
<protein>
    <submittedName>
        <fullName evidence="2">Uncharacterized protein</fullName>
    </submittedName>
</protein>
<gene>
    <name evidence="2" type="ORF">DMB90_04290</name>
</gene>
<reference evidence="2" key="1">
    <citation type="submission" date="2018-05" db="EMBL/GenBank/DDBJ databases">
        <title>Bacterial isolates from healthy term breastfed infants carrying antibiotic resistance genes.</title>
        <authorList>
            <person name="Casaburi G."/>
        </authorList>
    </citation>
    <scope>NUCLEOTIDE SEQUENCE [LARGE SCALE GENOMIC DNA]</scope>
    <source>
        <strain evidence="2">7084_4</strain>
    </source>
</reference>
<proteinExistence type="predicted"/>
<feature type="transmembrane region" description="Helical" evidence="1">
    <location>
        <begin position="93"/>
        <end position="110"/>
    </location>
</feature>